<sequence>MYVFVMSVMVRFEYFEPFELFENSKLKSFIYIDIVKELYPNYKRPEGMNDGEYEVIKKAVTKYHIDPNLIRNGNHVIEMIRYSLERNYSLPILTLFTTWASDPEKYECHNNTVLNWMSFYPIIQPVIFTTEKNLTKEVTNKGWLALPVRKAGRLNKLPVLRTMFSDVKKIVKSKFYSYSNSDILFTGNLIHTLFTIMTYNFTSKDVILIIGQRTNIFNVTKQEASAWETIRTVAQSRGKIYLSWAIDYFISSDNYPWDRIPDVVVGRPAFDNWIVWYTKKKNYTTIDATATLLAVHQTTKAGNLEGHHHPDRLYNRKVIGKHYKRVRWSTGITSCATNVTIYSQKYGINILKRPLKRSCKP</sequence>
<reference evidence="1" key="1">
    <citation type="submission" date="2019-08" db="EMBL/GenBank/DDBJ databases">
        <title>The improved chromosome-level genome for the pearl oyster Pinctada fucata martensii using PacBio sequencing and Hi-C.</title>
        <authorList>
            <person name="Zheng Z."/>
        </authorList>
    </citation>
    <scope>NUCLEOTIDE SEQUENCE</scope>
    <source>
        <strain evidence="1">ZZ-2019</strain>
        <tissue evidence="1">Adductor muscle</tissue>
    </source>
</reference>
<dbReference type="AlphaFoldDB" id="A0AA88XQP7"/>
<protein>
    <submittedName>
        <fullName evidence="1">Uncharacterized protein</fullName>
    </submittedName>
</protein>
<keyword evidence="2" id="KW-1185">Reference proteome</keyword>
<dbReference type="EMBL" id="VSWD01000012">
    <property type="protein sequence ID" value="KAK3085732.1"/>
    <property type="molecule type" value="Genomic_DNA"/>
</dbReference>
<gene>
    <name evidence="1" type="ORF">FSP39_007925</name>
</gene>
<accession>A0AA88XQP7</accession>
<name>A0AA88XQP7_PINIB</name>
<proteinExistence type="predicted"/>
<organism evidence="1 2">
    <name type="scientific">Pinctada imbricata</name>
    <name type="common">Atlantic pearl-oyster</name>
    <name type="synonym">Pinctada martensii</name>
    <dbReference type="NCBI Taxonomy" id="66713"/>
    <lineage>
        <taxon>Eukaryota</taxon>
        <taxon>Metazoa</taxon>
        <taxon>Spiralia</taxon>
        <taxon>Lophotrochozoa</taxon>
        <taxon>Mollusca</taxon>
        <taxon>Bivalvia</taxon>
        <taxon>Autobranchia</taxon>
        <taxon>Pteriomorphia</taxon>
        <taxon>Pterioida</taxon>
        <taxon>Pterioidea</taxon>
        <taxon>Pteriidae</taxon>
        <taxon>Pinctada</taxon>
    </lineage>
</organism>
<dbReference type="Proteomes" id="UP001186944">
    <property type="component" value="Unassembled WGS sequence"/>
</dbReference>
<evidence type="ECO:0000313" key="2">
    <source>
        <dbReference type="Proteomes" id="UP001186944"/>
    </source>
</evidence>
<comment type="caution">
    <text evidence="1">The sequence shown here is derived from an EMBL/GenBank/DDBJ whole genome shotgun (WGS) entry which is preliminary data.</text>
</comment>
<evidence type="ECO:0000313" key="1">
    <source>
        <dbReference type="EMBL" id="KAK3085732.1"/>
    </source>
</evidence>